<evidence type="ECO:0000313" key="5">
    <source>
        <dbReference type="Proteomes" id="UP000006242"/>
    </source>
</evidence>
<feature type="transmembrane region" description="Helical" evidence="2">
    <location>
        <begin position="7"/>
        <end position="30"/>
    </location>
</feature>
<dbReference type="eggNOG" id="COG4233">
    <property type="taxonomic scope" value="Bacteria"/>
</dbReference>
<keyword evidence="2" id="KW-0472">Membrane</keyword>
<dbReference type="InterPro" id="IPR028250">
    <property type="entry name" value="DsbDN"/>
</dbReference>
<reference evidence="4 5" key="2">
    <citation type="journal article" date="2013" name="PLoS ONE">
        <title>INDIGO - INtegrated Data Warehouse of MIcrobial GenOmes with Examples from the Red Sea Extremophiles.</title>
        <authorList>
            <person name="Alam I."/>
            <person name="Antunes A."/>
            <person name="Kamau A.A."/>
            <person name="Ba Alawi W."/>
            <person name="Kalkatawi M."/>
            <person name="Stingl U."/>
            <person name="Bajic V.B."/>
        </authorList>
    </citation>
    <scope>NUCLEOTIDE SEQUENCE [LARGE SCALE GENOMIC DNA]</scope>
    <source>
        <strain evidence="4 5">E1L3A</strain>
    </source>
</reference>
<keyword evidence="5" id="KW-1185">Reference proteome</keyword>
<evidence type="ECO:0000256" key="2">
    <source>
        <dbReference type="SAM" id="Phobius"/>
    </source>
</evidence>
<proteinExistence type="predicted"/>
<keyword evidence="2" id="KW-1133">Transmembrane helix</keyword>
<dbReference type="InterPro" id="IPR036929">
    <property type="entry name" value="DsbDN_sf"/>
</dbReference>
<dbReference type="AlphaFoldDB" id="U2EHL6"/>
<feature type="domain" description="Thiol:disulfide interchange protein DsbD N-terminal" evidence="3">
    <location>
        <begin position="85"/>
        <end position="197"/>
    </location>
</feature>
<dbReference type="Pfam" id="PF11412">
    <property type="entry name" value="DsbD_N"/>
    <property type="match status" value="1"/>
</dbReference>
<name>U2EHL6_9GAMM</name>
<protein>
    <submittedName>
        <fullName evidence="4">Disulfide bond corrector DsbC protein</fullName>
    </submittedName>
</protein>
<dbReference type="STRING" id="1033802.SSPSH_003234"/>
<dbReference type="OrthoDB" id="9762614at2"/>
<feature type="region of interest" description="Disordered" evidence="1">
    <location>
        <begin position="72"/>
        <end position="93"/>
    </location>
</feature>
<comment type="caution">
    <text evidence="4">The sequence shown here is derived from an EMBL/GenBank/DDBJ whole genome shotgun (WGS) entry which is preliminary data.</text>
</comment>
<dbReference type="Proteomes" id="UP000006242">
    <property type="component" value="Unassembled WGS sequence"/>
</dbReference>
<sequence length="211" mass="22486">MAMNKDILVRWLVPVATAAVVGGVFVFWQWPAPDDARNVQAASNGSASTGSDSNADIVALYSQSEELNRQAGIGDSAQARQTSSSDHVELSASRQGNNVRVELAIEKPWHINANPASLDFLIPTEVEFTANDVRVPANFDYPAGEQIDVGLGDPIQVYSGRLELITNLAAPDNDRPLKAQARIQACNDSGLCLPPSMLSVRVADSAQSSSP</sequence>
<accession>U2EHL6</accession>
<dbReference type="SUPFAM" id="SSF74863">
    <property type="entry name" value="Thiol:disulfide interchange protein DsbD, N-terminal domain (DsbD-alpha)"/>
    <property type="match status" value="1"/>
</dbReference>
<evidence type="ECO:0000256" key="1">
    <source>
        <dbReference type="SAM" id="MobiDB-lite"/>
    </source>
</evidence>
<dbReference type="Gene3D" id="2.60.40.1250">
    <property type="entry name" value="Thiol:disulfide interchange protein DsbD, N-terminal domain"/>
    <property type="match status" value="1"/>
</dbReference>
<organism evidence="4 5">
    <name type="scientific">Salinisphaera shabanensis E1L3A</name>
    <dbReference type="NCBI Taxonomy" id="1033802"/>
    <lineage>
        <taxon>Bacteria</taxon>
        <taxon>Pseudomonadati</taxon>
        <taxon>Pseudomonadota</taxon>
        <taxon>Gammaproteobacteria</taxon>
        <taxon>Salinisphaerales</taxon>
        <taxon>Salinisphaeraceae</taxon>
        <taxon>Salinisphaera</taxon>
    </lineage>
</organism>
<reference evidence="4 5" key="1">
    <citation type="journal article" date="2011" name="J. Bacteriol.">
        <title>Genome sequence of Salinisphaera shabanensis, a gammaproteobacterium from the harsh, variable environment of the brine-seawater interface of the Shaban Deep in the Red Sea.</title>
        <authorList>
            <person name="Antunes A."/>
            <person name="Alam I."/>
            <person name="Bajic V.B."/>
            <person name="Stingl U."/>
        </authorList>
    </citation>
    <scope>NUCLEOTIDE SEQUENCE [LARGE SCALE GENOMIC DNA]</scope>
    <source>
        <strain evidence="4 5">E1L3A</strain>
    </source>
</reference>
<evidence type="ECO:0000259" key="3">
    <source>
        <dbReference type="Pfam" id="PF11412"/>
    </source>
</evidence>
<gene>
    <name evidence="4" type="ORF">SSPSH_003234</name>
</gene>
<keyword evidence="2" id="KW-0812">Transmembrane</keyword>
<dbReference type="EMBL" id="AFNV02000026">
    <property type="protein sequence ID" value="ERJ17877.1"/>
    <property type="molecule type" value="Genomic_DNA"/>
</dbReference>
<evidence type="ECO:0000313" key="4">
    <source>
        <dbReference type="EMBL" id="ERJ17877.1"/>
    </source>
</evidence>